<dbReference type="EMBL" id="JACBZD010000001">
    <property type="protein sequence ID" value="NYI04033.1"/>
    <property type="molecule type" value="Genomic_DNA"/>
</dbReference>
<dbReference type="AlphaFoldDB" id="A0A852ZNR0"/>
<reference evidence="2 3" key="1">
    <citation type="submission" date="2020-07" db="EMBL/GenBank/DDBJ databases">
        <title>Sequencing the genomes of 1000 actinobacteria strains.</title>
        <authorList>
            <person name="Klenk H.-P."/>
        </authorList>
    </citation>
    <scope>NUCLEOTIDE SEQUENCE [LARGE SCALE GENOMIC DNA]</scope>
    <source>
        <strain evidence="2 3">DSM 42178</strain>
    </source>
</reference>
<evidence type="ECO:0000313" key="2">
    <source>
        <dbReference type="EMBL" id="NYI04033.1"/>
    </source>
</evidence>
<dbReference type="Proteomes" id="UP000567795">
    <property type="component" value="Unassembled WGS sequence"/>
</dbReference>
<gene>
    <name evidence="2" type="ORF">FHU37_000976</name>
</gene>
<keyword evidence="3" id="KW-1185">Reference proteome</keyword>
<name>A0A852ZNR0_9ACTN</name>
<dbReference type="RefSeq" id="WP_179813000.1">
    <property type="nucleotide sequence ID" value="NZ_JACBZD010000001.1"/>
</dbReference>
<dbReference type="Pfam" id="PF19834">
    <property type="entry name" value="DUF6314"/>
    <property type="match status" value="1"/>
</dbReference>
<sequence>MRQQQSGNARFIAPSPFEATPVTDTLAYLEGVWRLDRTVLDRATGHRGTFHGAVTFTPLGDGTLHAAERGTLTWEGVPRHAERTLLYRPGFTAGTAAVHFADGRFFHDLDLRRGEFTAEHFCGADTYAGSYTVFGRNGWNVSWAVRGPAKDLLISSDHVRADRPLSDN</sequence>
<organism evidence="2 3">
    <name type="scientific">Allostreptomyces psammosilenae</name>
    <dbReference type="NCBI Taxonomy" id="1892865"/>
    <lineage>
        <taxon>Bacteria</taxon>
        <taxon>Bacillati</taxon>
        <taxon>Actinomycetota</taxon>
        <taxon>Actinomycetes</taxon>
        <taxon>Kitasatosporales</taxon>
        <taxon>Streptomycetaceae</taxon>
        <taxon>Allostreptomyces</taxon>
    </lineage>
</organism>
<accession>A0A852ZNR0</accession>
<proteinExistence type="predicted"/>
<evidence type="ECO:0000313" key="3">
    <source>
        <dbReference type="Proteomes" id="UP000567795"/>
    </source>
</evidence>
<feature type="domain" description="DUF6314" evidence="1">
    <location>
        <begin position="29"/>
        <end position="160"/>
    </location>
</feature>
<dbReference type="InterPro" id="IPR045632">
    <property type="entry name" value="DUF6314"/>
</dbReference>
<protein>
    <recommendedName>
        <fullName evidence="1">DUF6314 domain-containing protein</fullName>
    </recommendedName>
</protein>
<evidence type="ECO:0000259" key="1">
    <source>
        <dbReference type="Pfam" id="PF19834"/>
    </source>
</evidence>
<comment type="caution">
    <text evidence="2">The sequence shown here is derived from an EMBL/GenBank/DDBJ whole genome shotgun (WGS) entry which is preliminary data.</text>
</comment>